<dbReference type="PRINTS" id="PR00368">
    <property type="entry name" value="FADPNR"/>
</dbReference>
<dbReference type="AlphaFoldDB" id="A0A2P8QYF2"/>
<dbReference type="SUPFAM" id="SSF51905">
    <property type="entry name" value="FAD/NAD(P)-binding domain"/>
    <property type="match status" value="1"/>
</dbReference>
<dbReference type="GO" id="GO:0016491">
    <property type="term" value="F:oxidoreductase activity"/>
    <property type="evidence" value="ECO:0007669"/>
    <property type="project" value="UniProtKB-KW"/>
</dbReference>
<keyword evidence="1" id="KW-0285">Flavoprotein</keyword>
<name>A0A2P8QYF2_9BACT</name>
<dbReference type="PANTHER" id="PTHR48105">
    <property type="entry name" value="THIOREDOXIN REDUCTASE 1-RELATED-RELATED"/>
    <property type="match status" value="1"/>
</dbReference>
<evidence type="ECO:0000313" key="4">
    <source>
        <dbReference type="Proteomes" id="UP000240535"/>
    </source>
</evidence>
<dbReference type="InterPro" id="IPR036188">
    <property type="entry name" value="FAD/NAD-bd_sf"/>
</dbReference>
<proteinExistence type="predicted"/>
<dbReference type="Pfam" id="PF13738">
    <property type="entry name" value="Pyr_redox_3"/>
    <property type="match status" value="1"/>
</dbReference>
<dbReference type="PRINTS" id="PR00469">
    <property type="entry name" value="PNDRDTASEII"/>
</dbReference>
<evidence type="ECO:0000256" key="1">
    <source>
        <dbReference type="ARBA" id="ARBA00022630"/>
    </source>
</evidence>
<dbReference type="Gene3D" id="3.50.50.60">
    <property type="entry name" value="FAD/NAD(P)-binding domain"/>
    <property type="match status" value="2"/>
</dbReference>
<reference evidence="4" key="1">
    <citation type="submission" date="2017-10" db="EMBL/GenBank/DDBJ databases">
        <title>Campylobacter species from seals.</title>
        <authorList>
            <person name="Gilbert M.J."/>
            <person name="Zomer A.L."/>
            <person name="Timmerman A.J."/>
            <person name="Duim B."/>
            <person name="Wagenaar J.A."/>
        </authorList>
    </citation>
    <scope>NUCLEOTIDE SEQUENCE [LARGE SCALE GENOMIC DNA]</scope>
    <source>
        <strain evidence="4">17S00004-5</strain>
    </source>
</reference>
<protein>
    <submittedName>
        <fullName evidence="3">Cbb3-type cytochrome oxidase assembly protein CcoS</fullName>
    </submittedName>
</protein>
<evidence type="ECO:0000256" key="2">
    <source>
        <dbReference type="ARBA" id="ARBA00023002"/>
    </source>
</evidence>
<dbReference type="InterPro" id="IPR050097">
    <property type="entry name" value="Ferredoxin-NADP_redctase_2"/>
</dbReference>
<comment type="caution">
    <text evidence="3">The sequence shown here is derived from an EMBL/GenBank/DDBJ whole genome shotgun (WGS) entry which is preliminary data.</text>
</comment>
<dbReference type="RefSeq" id="WP_106872710.1">
    <property type="nucleotide sequence ID" value="NZ_CP053841.1"/>
</dbReference>
<evidence type="ECO:0000313" key="3">
    <source>
        <dbReference type="EMBL" id="PSM51279.1"/>
    </source>
</evidence>
<gene>
    <name evidence="3" type="ORF">CQ405_08590</name>
</gene>
<dbReference type="EMBL" id="PDHH01000009">
    <property type="protein sequence ID" value="PSM51279.1"/>
    <property type="molecule type" value="Genomic_DNA"/>
</dbReference>
<sequence>MDSVYDIAIIGGGPCGIASAVEAKISGIENILLLEKGDNHSQTIRTFYKDNKRVDKEYKGLDSQTKGRVEFETGSKEDVLNYFDALLDNETIDAIFETEVEKIVKNSDGNFEIFTAHKHYFAKNVIVAVGRMGRPNKPSYKIPPSITQRVNFNLDKCSTGEKILVVGGGNSAVEYAMTLSRENIVTLSYRKGEFTRINEINAKNLAYDVKYGNIILRLKTDIESIENEEGKVLVNYKDGRVFVYDRVIYAIGGTTPVDFLKSSDIEVDEKKIPIIDENCETNIKGLYVGGDLATRSGASIVVALNHSNTIIEHINSKNR</sequence>
<dbReference type="OrthoDB" id="9778740at2"/>
<keyword evidence="2" id="KW-0560">Oxidoreductase</keyword>
<keyword evidence="4" id="KW-1185">Reference proteome</keyword>
<organism evidence="3 4">
    <name type="scientific">Campylobacter blaseri</name>
    <dbReference type="NCBI Taxonomy" id="2042961"/>
    <lineage>
        <taxon>Bacteria</taxon>
        <taxon>Pseudomonadati</taxon>
        <taxon>Campylobacterota</taxon>
        <taxon>Epsilonproteobacteria</taxon>
        <taxon>Campylobacterales</taxon>
        <taxon>Campylobacteraceae</taxon>
        <taxon>Campylobacter</taxon>
    </lineage>
</organism>
<accession>A0A2P8QYF2</accession>
<dbReference type="Proteomes" id="UP000240535">
    <property type="component" value="Unassembled WGS sequence"/>
</dbReference>